<reference evidence="1" key="1">
    <citation type="submission" date="2020-04" db="EMBL/GenBank/DDBJ databases">
        <authorList>
            <person name="Chiriac C."/>
            <person name="Salcher M."/>
            <person name="Ghai R."/>
            <person name="Kavagutti S V."/>
        </authorList>
    </citation>
    <scope>NUCLEOTIDE SEQUENCE</scope>
</reference>
<dbReference type="EMBL" id="LR796145">
    <property type="protein sequence ID" value="CAB4121384.1"/>
    <property type="molecule type" value="Genomic_DNA"/>
</dbReference>
<accession>A0A6J5KH86</accession>
<evidence type="ECO:0008006" key="2">
    <source>
        <dbReference type="Google" id="ProtNLM"/>
    </source>
</evidence>
<evidence type="ECO:0000313" key="1">
    <source>
        <dbReference type="EMBL" id="CAB4121384.1"/>
    </source>
</evidence>
<gene>
    <name evidence="1" type="ORF">UFOVP13_54</name>
</gene>
<dbReference type="Pfam" id="PF08875">
    <property type="entry name" value="DUF1833"/>
    <property type="match status" value="1"/>
</dbReference>
<sequence length="158" mass="17633">MTRAYSSQFKSTLSAVSAPEAPFILLEISHPLLSSPVRVINDTQDLTSNGNLFIGCPFKCILPDDYEGQLPKARLAVDNVGRDLMYWIETSNGGQGSSVRFMQVMRSRPDLVEWEITMNLYNVVVTMQEITAELGFESLFSKPAISMQYRPDNSAGIF</sequence>
<organism evidence="1">
    <name type="scientific">uncultured Caudovirales phage</name>
    <dbReference type="NCBI Taxonomy" id="2100421"/>
    <lineage>
        <taxon>Viruses</taxon>
        <taxon>Duplodnaviria</taxon>
        <taxon>Heunggongvirae</taxon>
        <taxon>Uroviricota</taxon>
        <taxon>Caudoviricetes</taxon>
        <taxon>Peduoviridae</taxon>
        <taxon>Maltschvirus</taxon>
        <taxon>Maltschvirus maltsch</taxon>
    </lineage>
</organism>
<protein>
    <recommendedName>
        <fullName evidence="2">DUF1833 domain-containing protein</fullName>
    </recommendedName>
</protein>
<dbReference type="InterPro" id="IPR014974">
    <property type="entry name" value="DUF1833"/>
</dbReference>
<proteinExistence type="predicted"/>
<name>A0A6J5KH86_9CAUD</name>